<comment type="subunit">
    <text evidence="1">Forms a complex composed of PxpA, PxpB and PxpC.</text>
</comment>
<proteinExistence type="inferred from homology"/>
<keyword evidence="3" id="KW-1185">Reference proteome</keyword>
<organism evidence="2 3">
    <name type="scientific">Sinobaca qinghaiensis</name>
    <dbReference type="NCBI Taxonomy" id="342944"/>
    <lineage>
        <taxon>Bacteria</taxon>
        <taxon>Bacillati</taxon>
        <taxon>Bacillota</taxon>
        <taxon>Bacilli</taxon>
        <taxon>Bacillales</taxon>
        <taxon>Sporolactobacillaceae</taxon>
        <taxon>Sinobaca</taxon>
    </lineage>
</organism>
<dbReference type="CDD" id="cd10787">
    <property type="entry name" value="LamB_YcsF_like"/>
    <property type="match status" value="1"/>
</dbReference>
<dbReference type="EMBL" id="RAPK01000006">
    <property type="protein sequence ID" value="RKD76416.1"/>
    <property type="molecule type" value="Genomic_DNA"/>
</dbReference>
<comment type="catalytic activity">
    <reaction evidence="1">
        <text>5-oxo-L-proline + ATP + 2 H2O = L-glutamate + ADP + phosphate + H(+)</text>
        <dbReference type="Rhea" id="RHEA:10348"/>
        <dbReference type="ChEBI" id="CHEBI:15377"/>
        <dbReference type="ChEBI" id="CHEBI:15378"/>
        <dbReference type="ChEBI" id="CHEBI:29985"/>
        <dbReference type="ChEBI" id="CHEBI:30616"/>
        <dbReference type="ChEBI" id="CHEBI:43474"/>
        <dbReference type="ChEBI" id="CHEBI:58402"/>
        <dbReference type="ChEBI" id="CHEBI:456216"/>
        <dbReference type="EC" id="3.5.2.9"/>
    </reaction>
</comment>
<dbReference type="EC" id="3.5.2.9" evidence="1"/>
<dbReference type="AlphaFoldDB" id="A0A419V8H3"/>
<dbReference type="GO" id="GO:0017168">
    <property type="term" value="F:5-oxoprolinase (ATP-hydrolyzing) activity"/>
    <property type="evidence" value="ECO:0007669"/>
    <property type="project" value="UniProtKB-UniRule"/>
</dbReference>
<protein>
    <recommendedName>
        <fullName evidence="1">5-oxoprolinase subunit A</fullName>
        <shortName evidence="1">5-OPase subunit A</shortName>
        <ecNumber evidence="1">3.5.2.9</ecNumber>
    </recommendedName>
    <alternativeName>
        <fullName evidence="1">5-oxoprolinase (ATP-hydrolyzing) subunit A</fullName>
    </alternativeName>
</protein>
<dbReference type="OrthoDB" id="9773478at2"/>
<evidence type="ECO:0000313" key="2">
    <source>
        <dbReference type="EMBL" id="RKD76416.1"/>
    </source>
</evidence>
<name>A0A419V8H3_9BACL</name>
<dbReference type="NCBIfam" id="NF003816">
    <property type="entry name" value="PRK05406.1-5"/>
    <property type="match status" value="1"/>
</dbReference>
<dbReference type="InterPro" id="IPR005501">
    <property type="entry name" value="LamB/YcsF/PxpA-like"/>
</dbReference>
<dbReference type="NCBIfam" id="NF003814">
    <property type="entry name" value="PRK05406.1-3"/>
    <property type="match status" value="1"/>
</dbReference>
<dbReference type="GO" id="GO:0005975">
    <property type="term" value="P:carbohydrate metabolic process"/>
    <property type="evidence" value="ECO:0007669"/>
    <property type="project" value="InterPro"/>
</dbReference>
<dbReference type="RefSeq" id="WP_120191821.1">
    <property type="nucleotide sequence ID" value="NZ_RAPK01000006.1"/>
</dbReference>
<gene>
    <name evidence="1" type="primary">pxpA</name>
    <name evidence="2" type="ORF">ATL39_0633</name>
</gene>
<dbReference type="PANTHER" id="PTHR30292">
    <property type="entry name" value="UNCHARACTERIZED PROTEIN YBGL-RELATED"/>
    <property type="match status" value="1"/>
</dbReference>
<keyword evidence="1" id="KW-0067">ATP-binding</keyword>
<dbReference type="InterPro" id="IPR011330">
    <property type="entry name" value="Glyco_hydro/deAcase_b/a-brl"/>
</dbReference>
<keyword evidence="1" id="KW-0378">Hydrolase</keyword>
<evidence type="ECO:0000256" key="1">
    <source>
        <dbReference type="HAMAP-Rule" id="MF_00691"/>
    </source>
</evidence>
<comment type="similarity">
    <text evidence="1">Belongs to the LamB/PxpA family.</text>
</comment>
<comment type="function">
    <text evidence="1">Catalyzes the cleavage of 5-oxoproline to form L-glutamate coupled to the hydrolysis of ATP to ADP and inorganic phosphate.</text>
</comment>
<accession>A0A419V8H3</accession>
<dbReference type="GO" id="GO:0005524">
    <property type="term" value="F:ATP binding"/>
    <property type="evidence" value="ECO:0007669"/>
    <property type="project" value="UniProtKB-UniRule"/>
</dbReference>
<evidence type="ECO:0000313" key="3">
    <source>
        <dbReference type="Proteomes" id="UP000285120"/>
    </source>
</evidence>
<dbReference type="Gene3D" id="3.20.20.370">
    <property type="entry name" value="Glycoside hydrolase/deacetylase"/>
    <property type="match status" value="1"/>
</dbReference>
<comment type="caution">
    <text evidence="2">The sequence shown here is derived from an EMBL/GenBank/DDBJ whole genome shotgun (WGS) entry which is preliminary data.</text>
</comment>
<dbReference type="SUPFAM" id="SSF88713">
    <property type="entry name" value="Glycoside hydrolase/deacetylase"/>
    <property type="match status" value="1"/>
</dbReference>
<sequence>MEHYIDLNCDLGESFGPYVLGNDEEVLKEITSANIACGYHAGDYRVMAQTVKQAAAAGVAAGAHPGFQDLQGFGRREIQTSPEDVYQLTVYQVSALQGFCRIEGTAMQHVKPHGALYNMAGRDPGLAEAIASAVYDVDKSLILFGLSGSELVKAGERQGLRVAKEAFADRTYQPDGSLTPRGRDNAVIHDADTAVRHVKQMILEGTCTAVDGTIIPLEVDTLCVHGDNPQTLAFTRSLRHMLLEEGIQIRSFT</sequence>
<dbReference type="HAMAP" id="MF_00691">
    <property type="entry name" value="PxpA"/>
    <property type="match status" value="1"/>
</dbReference>
<dbReference type="PANTHER" id="PTHR30292:SF0">
    <property type="entry name" value="5-OXOPROLINASE SUBUNIT A"/>
    <property type="match status" value="1"/>
</dbReference>
<dbReference type="Pfam" id="PF03746">
    <property type="entry name" value="LamB_YcsF"/>
    <property type="match status" value="1"/>
</dbReference>
<keyword evidence="1" id="KW-0547">Nucleotide-binding</keyword>
<dbReference type="Proteomes" id="UP000285120">
    <property type="component" value="Unassembled WGS sequence"/>
</dbReference>
<reference evidence="2 3" key="1">
    <citation type="submission" date="2018-09" db="EMBL/GenBank/DDBJ databases">
        <title>Genomic Encyclopedia of Archaeal and Bacterial Type Strains, Phase II (KMG-II): from individual species to whole genera.</title>
        <authorList>
            <person name="Goeker M."/>
        </authorList>
    </citation>
    <scope>NUCLEOTIDE SEQUENCE [LARGE SCALE GENOMIC DNA]</scope>
    <source>
        <strain evidence="2 3">DSM 17008</strain>
    </source>
</reference>